<dbReference type="OrthoDB" id="9781337at2"/>
<keyword evidence="7" id="KW-1185">Reference proteome</keyword>
<feature type="domain" description="ABC transporter" evidence="5">
    <location>
        <begin position="5"/>
        <end position="246"/>
    </location>
</feature>
<dbReference type="InterPro" id="IPR027417">
    <property type="entry name" value="P-loop_NTPase"/>
</dbReference>
<keyword evidence="4 6" id="KW-0067">ATP-binding</keyword>
<evidence type="ECO:0000256" key="3">
    <source>
        <dbReference type="ARBA" id="ARBA00022741"/>
    </source>
</evidence>
<dbReference type="GO" id="GO:0005524">
    <property type="term" value="F:ATP binding"/>
    <property type="evidence" value="ECO:0007669"/>
    <property type="project" value="UniProtKB-KW"/>
</dbReference>
<dbReference type="RefSeq" id="WP_113931277.1">
    <property type="nucleotide sequence ID" value="NZ_JACCEU010000001.1"/>
</dbReference>
<dbReference type="Pfam" id="PF12399">
    <property type="entry name" value="BCA_ABC_TP_C"/>
    <property type="match status" value="1"/>
</dbReference>
<dbReference type="PROSITE" id="PS50893">
    <property type="entry name" value="ABC_TRANSPORTER_2"/>
    <property type="match status" value="1"/>
</dbReference>
<reference evidence="6 7" key="1">
    <citation type="submission" date="2018-06" db="EMBL/GenBank/DDBJ databases">
        <title>Genomic Encyclopedia of Type Strains, Phase IV (KMG-IV): sequencing the most valuable type-strain genomes for metagenomic binning, comparative biology and taxonomic classification.</title>
        <authorList>
            <person name="Goeker M."/>
        </authorList>
    </citation>
    <scope>NUCLEOTIDE SEQUENCE [LARGE SCALE GENOMIC DNA]</scope>
    <source>
        <strain evidence="6 7">DSM 25520</strain>
    </source>
</reference>
<gene>
    <name evidence="6" type="ORF">DFR37_10184</name>
</gene>
<evidence type="ECO:0000313" key="7">
    <source>
        <dbReference type="Proteomes" id="UP000253628"/>
    </source>
</evidence>
<dbReference type="Proteomes" id="UP000253628">
    <property type="component" value="Unassembled WGS sequence"/>
</dbReference>
<accession>A0A366HJ26</accession>
<dbReference type="InterPro" id="IPR051120">
    <property type="entry name" value="ABC_AA/LPS_Transport"/>
</dbReference>
<name>A0A366HJ26_9BURK</name>
<dbReference type="Pfam" id="PF00005">
    <property type="entry name" value="ABC_tran"/>
    <property type="match status" value="1"/>
</dbReference>
<evidence type="ECO:0000256" key="1">
    <source>
        <dbReference type="ARBA" id="ARBA00022448"/>
    </source>
</evidence>
<protein>
    <submittedName>
        <fullName evidence="6">Amino acid/amide ABC transporter ATP-binding protein 1 (HAAT family)</fullName>
    </submittedName>
</protein>
<evidence type="ECO:0000259" key="5">
    <source>
        <dbReference type="PROSITE" id="PS50893"/>
    </source>
</evidence>
<dbReference type="CDD" id="cd03219">
    <property type="entry name" value="ABC_Mj1267_LivG_branched"/>
    <property type="match status" value="1"/>
</dbReference>
<dbReference type="SMART" id="SM00382">
    <property type="entry name" value="AAA"/>
    <property type="match status" value="1"/>
</dbReference>
<comment type="caution">
    <text evidence="6">The sequence shown here is derived from an EMBL/GenBank/DDBJ whole genome shotgun (WGS) entry which is preliminary data.</text>
</comment>
<keyword evidence="2" id="KW-0472">Membrane</keyword>
<dbReference type="SUPFAM" id="SSF52540">
    <property type="entry name" value="P-loop containing nucleoside triphosphate hydrolases"/>
    <property type="match status" value="1"/>
</dbReference>
<dbReference type="Gene3D" id="3.40.50.300">
    <property type="entry name" value="P-loop containing nucleotide triphosphate hydrolases"/>
    <property type="match status" value="1"/>
</dbReference>
<dbReference type="InterPro" id="IPR003439">
    <property type="entry name" value="ABC_transporter-like_ATP-bd"/>
</dbReference>
<proteinExistence type="predicted"/>
<keyword evidence="1" id="KW-0813">Transport</keyword>
<keyword evidence="2" id="KW-1003">Cell membrane</keyword>
<dbReference type="EMBL" id="QNRQ01000001">
    <property type="protein sequence ID" value="RBP42959.1"/>
    <property type="molecule type" value="Genomic_DNA"/>
</dbReference>
<evidence type="ECO:0000313" key="6">
    <source>
        <dbReference type="EMBL" id="RBP42959.1"/>
    </source>
</evidence>
<sequence length="251" mass="27558">MTEIMQVQNLVKRYGALAATNDLNMTLRAGELHGVIGPNGAGKTTFIHQLAGEVMPDQGRIFLDGIDITGSSVDERALNGIGRSYQITSVFKDFSVLENVMLAVQARQGSSFRFWSTASRDKRLSEPAHEALCQVQLSHAAQRRAGALGYGEMRQLEIAMTLAMQPRVLLLDEPMAGMSQQESARLVDLLHRLKGQYSIVLVEHDMDAVFALADRITVLLYGTAIACDTPQAIQTNQEVKSAYLGDDDDEF</sequence>
<keyword evidence="3" id="KW-0547">Nucleotide-binding</keyword>
<dbReference type="GO" id="GO:0016887">
    <property type="term" value="F:ATP hydrolysis activity"/>
    <property type="evidence" value="ECO:0007669"/>
    <property type="project" value="InterPro"/>
</dbReference>
<dbReference type="GO" id="GO:0005886">
    <property type="term" value="C:plasma membrane"/>
    <property type="evidence" value="ECO:0007669"/>
    <property type="project" value="TreeGrafter"/>
</dbReference>
<organism evidence="6 7">
    <name type="scientific">Eoetvoesiella caeni</name>
    <dbReference type="NCBI Taxonomy" id="645616"/>
    <lineage>
        <taxon>Bacteria</taxon>
        <taxon>Pseudomonadati</taxon>
        <taxon>Pseudomonadota</taxon>
        <taxon>Betaproteobacteria</taxon>
        <taxon>Burkholderiales</taxon>
        <taxon>Alcaligenaceae</taxon>
        <taxon>Eoetvoesiella</taxon>
    </lineage>
</organism>
<dbReference type="InterPro" id="IPR003593">
    <property type="entry name" value="AAA+_ATPase"/>
</dbReference>
<dbReference type="InterPro" id="IPR032823">
    <property type="entry name" value="BCA_ABC_TP_C"/>
</dbReference>
<dbReference type="PANTHER" id="PTHR45772">
    <property type="entry name" value="CONSERVED COMPONENT OF ABC TRANSPORTER FOR NATURAL AMINO ACIDS-RELATED"/>
    <property type="match status" value="1"/>
</dbReference>
<dbReference type="AlphaFoldDB" id="A0A366HJ26"/>
<evidence type="ECO:0000256" key="4">
    <source>
        <dbReference type="ARBA" id="ARBA00022840"/>
    </source>
</evidence>
<dbReference type="PANTHER" id="PTHR45772:SF2">
    <property type="entry name" value="ABC TRANSPORTER ATP-BINDING PROTEIN"/>
    <property type="match status" value="1"/>
</dbReference>
<evidence type="ECO:0000256" key="2">
    <source>
        <dbReference type="ARBA" id="ARBA00022475"/>
    </source>
</evidence>